<keyword evidence="2" id="KW-0597">Phosphoprotein</keyword>
<organism evidence="11 12">
    <name type="scientific">Paramicrosporidium saccamoebae</name>
    <dbReference type="NCBI Taxonomy" id="1246581"/>
    <lineage>
        <taxon>Eukaryota</taxon>
        <taxon>Fungi</taxon>
        <taxon>Fungi incertae sedis</taxon>
        <taxon>Cryptomycota</taxon>
        <taxon>Cryptomycota incertae sedis</taxon>
        <taxon>Paramicrosporidium</taxon>
    </lineage>
</organism>
<evidence type="ECO:0000256" key="3">
    <source>
        <dbReference type="ARBA" id="ARBA00022723"/>
    </source>
</evidence>
<dbReference type="SMART" id="SM01175">
    <property type="entry name" value="DUF4206"/>
    <property type="match status" value="1"/>
</dbReference>
<comment type="caution">
    <text evidence="11">The sequence shown here is derived from an EMBL/GenBank/DDBJ whole genome shotgun (WGS) entry which is preliminary data.</text>
</comment>
<dbReference type="OrthoDB" id="1918044at2759"/>
<dbReference type="AlphaFoldDB" id="A0A2H9TMH2"/>
<dbReference type="SUPFAM" id="SSF140741">
    <property type="entry name" value="RUN domain-like"/>
    <property type="match status" value="1"/>
</dbReference>
<dbReference type="InterPro" id="IPR037213">
    <property type="entry name" value="Run_dom_sf"/>
</dbReference>
<evidence type="ECO:0000256" key="7">
    <source>
        <dbReference type="ARBA" id="ARBA00022833"/>
    </source>
</evidence>
<keyword evidence="4" id="KW-0677">Repeat</keyword>
<evidence type="ECO:0000259" key="10">
    <source>
        <dbReference type="PROSITE" id="PS50826"/>
    </source>
</evidence>
<feature type="region of interest" description="Disordered" evidence="9">
    <location>
        <begin position="243"/>
        <end position="262"/>
    </location>
</feature>
<evidence type="ECO:0000256" key="9">
    <source>
        <dbReference type="SAM" id="MobiDB-lite"/>
    </source>
</evidence>
<dbReference type="EMBL" id="MTSL01000093">
    <property type="protein sequence ID" value="PJF18953.1"/>
    <property type="molecule type" value="Genomic_DNA"/>
</dbReference>
<protein>
    <recommendedName>
        <fullName evidence="10">RUN domain-containing protein</fullName>
    </recommendedName>
</protein>
<dbReference type="Pfam" id="PF13901">
    <property type="entry name" value="RH_dom"/>
    <property type="match status" value="1"/>
</dbReference>
<dbReference type="Proteomes" id="UP000240830">
    <property type="component" value="Unassembled WGS sequence"/>
</dbReference>
<accession>A0A2H9TMH2</accession>
<evidence type="ECO:0000256" key="4">
    <source>
        <dbReference type="ARBA" id="ARBA00022737"/>
    </source>
</evidence>
<evidence type="ECO:0000313" key="12">
    <source>
        <dbReference type="Proteomes" id="UP000240830"/>
    </source>
</evidence>
<sequence>MSSTGTEVLSIVPKLDATSTTLSLESHDYLLRLERTVAQFNGTITQWNESCMQLINLLGELFRTGLRKSFAQSIFTAEPSFWQFVREFTAPETVRQLRELPKQQSLFKNPIERENAWLMQSLNHGDLGMYISVIKRNRKLVKTFYSESGGSIFLEEDAMDVVMRLIDTLLERTKYKLDIDEYVRFLEERNSAPVPPSVEDTASTEKGSRVVYSPVPIVQAPMAALEDAVGEEERAPYVSKFRDFIDHPSDSGGTTEIEPDESTEEVVTAPVDVLEGRAVDDKIPENVIEKNLNNHHEPDRLSPVLTPLAFAGDRRELLYTPSPHSLQMEEGTNELHSIITKRTTPQIVVLDSNQKVLSHPAIFETPTIGSSDRTRASSALSFPSEYGFFAVPLDLGTLSGVLYPIKGLLARVARMAMITIGEGGLDDACSNDSYHTSSLLDPSLRRSFRQYPKSDGFNYNLRPSPDDGLDAQNNVCFDCKKSSNVRLFKLCDISGKHYCSECFGEGTLESPARILKNGDFERRPVAKRVIQEYSRHFPVTLFTLSEIESESLYDKLPALKQLENLRNKVALALEHAEFCATGIYNDILVDYTGSRHMVLSTDMYTINDLIHVHSGGLMEDLARTQKELSNHIKRSCANCQLGGRYCEMCNNGEPIFRFDTDYVRECPRCEMLTHVECAESIQGCMNCRRAYMAMMSPYIEPAMLEID</sequence>
<evidence type="ECO:0000256" key="1">
    <source>
        <dbReference type="ARBA" id="ARBA00004603"/>
    </source>
</evidence>
<dbReference type="PANTHER" id="PTHR12326">
    <property type="entry name" value="PLECKSTRIN HOMOLOGY DOMAIN CONTAINING PROTEIN"/>
    <property type="match status" value="1"/>
</dbReference>
<evidence type="ECO:0000313" key="11">
    <source>
        <dbReference type="EMBL" id="PJF18953.1"/>
    </source>
</evidence>
<keyword evidence="5" id="KW-0967">Endosome</keyword>
<dbReference type="InterPro" id="IPR004012">
    <property type="entry name" value="Run_dom"/>
</dbReference>
<dbReference type="PANTHER" id="PTHR12326:SF3">
    <property type="entry name" value="DIFFERENTIALLY EXPRESSED IN FDCP 8 HOMOLOG"/>
    <property type="match status" value="1"/>
</dbReference>
<dbReference type="Gene3D" id="1.20.58.900">
    <property type="match status" value="1"/>
</dbReference>
<dbReference type="GO" id="GO:0006914">
    <property type="term" value="P:autophagy"/>
    <property type="evidence" value="ECO:0007669"/>
    <property type="project" value="UniProtKB-KW"/>
</dbReference>
<dbReference type="InterPro" id="IPR025258">
    <property type="entry name" value="RH_dom"/>
</dbReference>
<dbReference type="GO" id="GO:0005770">
    <property type="term" value="C:late endosome"/>
    <property type="evidence" value="ECO:0007669"/>
    <property type="project" value="UniProtKB-SubCell"/>
</dbReference>
<feature type="domain" description="RUN" evidence="10">
    <location>
        <begin position="45"/>
        <end position="182"/>
    </location>
</feature>
<keyword evidence="7" id="KW-0862">Zinc</keyword>
<evidence type="ECO:0000256" key="6">
    <source>
        <dbReference type="ARBA" id="ARBA00022771"/>
    </source>
</evidence>
<keyword evidence="3" id="KW-0479">Metal-binding</keyword>
<gene>
    <name evidence="11" type="ORF">PSACC_01220</name>
</gene>
<dbReference type="InterPro" id="IPR051366">
    <property type="entry name" value="DEF8"/>
</dbReference>
<keyword evidence="6" id="KW-0863">Zinc-finger</keyword>
<dbReference type="PROSITE" id="PS50826">
    <property type="entry name" value="RUN"/>
    <property type="match status" value="1"/>
</dbReference>
<dbReference type="STRING" id="1246581.A0A2H9TMH2"/>
<name>A0A2H9TMH2_9FUNG</name>
<keyword evidence="12" id="KW-1185">Reference proteome</keyword>
<evidence type="ECO:0000256" key="8">
    <source>
        <dbReference type="ARBA" id="ARBA00023006"/>
    </source>
</evidence>
<evidence type="ECO:0000256" key="5">
    <source>
        <dbReference type="ARBA" id="ARBA00022753"/>
    </source>
</evidence>
<comment type="subcellular location">
    <subcellularLocation>
        <location evidence="1">Late endosome</location>
    </subcellularLocation>
</comment>
<evidence type="ECO:0000256" key="2">
    <source>
        <dbReference type="ARBA" id="ARBA00022553"/>
    </source>
</evidence>
<dbReference type="Pfam" id="PF02759">
    <property type="entry name" value="RUN"/>
    <property type="match status" value="1"/>
</dbReference>
<dbReference type="GO" id="GO:0008270">
    <property type="term" value="F:zinc ion binding"/>
    <property type="evidence" value="ECO:0007669"/>
    <property type="project" value="UniProtKB-KW"/>
</dbReference>
<proteinExistence type="predicted"/>
<reference evidence="11 12" key="1">
    <citation type="submission" date="2016-10" db="EMBL/GenBank/DDBJ databases">
        <title>The genome of Paramicrosporidium saccamoebae is the missing link in understanding Cryptomycota and Microsporidia evolution.</title>
        <authorList>
            <person name="Quandt C.A."/>
            <person name="Beaudet D."/>
            <person name="Corsaro D."/>
            <person name="Michel R."/>
            <person name="Corradi N."/>
            <person name="James T."/>
        </authorList>
    </citation>
    <scope>NUCLEOTIDE SEQUENCE [LARGE SCALE GENOMIC DNA]</scope>
    <source>
        <strain evidence="11 12">KSL3</strain>
    </source>
</reference>
<keyword evidence="8" id="KW-0072">Autophagy</keyword>